<comment type="caution">
    <text evidence="3">The sequence shown here is derived from an EMBL/GenBank/DDBJ whole genome shotgun (WGS) entry which is preliminary data.</text>
</comment>
<dbReference type="RefSeq" id="WP_154789545.1">
    <property type="nucleotide sequence ID" value="NZ_WMBB01000009.1"/>
</dbReference>
<protein>
    <recommendedName>
        <fullName evidence="5">NERD domain-containing protein</fullName>
    </recommendedName>
</protein>
<evidence type="ECO:0008006" key="5">
    <source>
        <dbReference type="Google" id="ProtNLM"/>
    </source>
</evidence>
<sequence>MLVKVRNDDPSRLSSTERTVVNWLKSWSGPHAVPGIAVVRCQDADVVVWTPQTCVVVGVHGFTERVTGTLSCAQDEPWTVDGKPAPIDDDTDPLERVHRQTVDLAGQLRSAPGREQVPVSGLVLLVPQLGSRVKLEKGELPAGIDVLIGDGPSSLRAYFTTLAEGAPASWDAAQVGQALGALGFAAAASYSDLVSEGFPVPDSARDAPLPFASRATEVMVPSVPSVPPAPAESASGPGPSEQGPGASTEDGGDRPVVQKETPVPGRGAGAAIAGASSAATAEEIYRRVAGRSAEPRQRPGRGTPPPPTPIPAAAAAGRPTQPRPAQPGPPQAGPPPQQRPPAAPGFGQGPQSSPLPGPPAPRQQRDGFPLWNERQSTSATGKKRRKDVPIIGGLVLAVVILIIAIACTGRTTPTPSKQQPSHPAVVEATMTTHSVDPTLPKTTVPPACFPLQPCN</sequence>
<feature type="transmembrane region" description="Helical" evidence="2">
    <location>
        <begin position="388"/>
        <end position="406"/>
    </location>
</feature>
<keyword evidence="2" id="KW-0472">Membrane</keyword>
<evidence type="ECO:0000256" key="1">
    <source>
        <dbReference type="SAM" id="MobiDB-lite"/>
    </source>
</evidence>
<reference evidence="3 4" key="1">
    <citation type="submission" date="2019-11" db="EMBL/GenBank/DDBJ databases">
        <title>Nocardia sp. nov. CT2-14 isolated from soil.</title>
        <authorList>
            <person name="Kanchanasin P."/>
            <person name="Tanasupawat S."/>
            <person name="Yuki M."/>
            <person name="Kudo T."/>
        </authorList>
    </citation>
    <scope>NUCLEOTIDE SEQUENCE [LARGE SCALE GENOMIC DNA]</scope>
    <source>
        <strain evidence="3 4">CT2-14</strain>
    </source>
</reference>
<dbReference type="AlphaFoldDB" id="A0A6I3L5H4"/>
<evidence type="ECO:0000256" key="2">
    <source>
        <dbReference type="SAM" id="Phobius"/>
    </source>
</evidence>
<feature type="compositionally biased region" description="Pro residues" evidence="1">
    <location>
        <begin position="321"/>
        <end position="343"/>
    </location>
</feature>
<dbReference type="Proteomes" id="UP000432464">
    <property type="component" value="Unassembled WGS sequence"/>
</dbReference>
<feature type="region of interest" description="Disordered" evidence="1">
    <location>
        <begin position="221"/>
        <end position="385"/>
    </location>
</feature>
<proteinExistence type="predicted"/>
<gene>
    <name evidence="3" type="ORF">GLP40_20375</name>
</gene>
<feature type="compositionally biased region" description="Low complexity" evidence="1">
    <location>
        <begin position="231"/>
        <end position="241"/>
    </location>
</feature>
<keyword evidence="2" id="KW-0812">Transmembrane</keyword>
<dbReference type="EMBL" id="WMBB01000009">
    <property type="protein sequence ID" value="MTE15119.1"/>
    <property type="molecule type" value="Genomic_DNA"/>
</dbReference>
<organism evidence="3 4">
    <name type="scientific">Nocardia aurantiaca</name>
    <dbReference type="NCBI Taxonomy" id="2675850"/>
    <lineage>
        <taxon>Bacteria</taxon>
        <taxon>Bacillati</taxon>
        <taxon>Actinomycetota</taxon>
        <taxon>Actinomycetes</taxon>
        <taxon>Mycobacteriales</taxon>
        <taxon>Nocardiaceae</taxon>
        <taxon>Nocardia</taxon>
    </lineage>
</organism>
<accession>A0A6I3L5H4</accession>
<feature type="compositionally biased region" description="Low complexity" evidence="1">
    <location>
        <begin position="269"/>
        <end position="282"/>
    </location>
</feature>
<name>A0A6I3L5H4_9NOCA</name>
<feature type="compositionally biased region" description="Low complexity" evidence="1">
    <location>
        <begin position="311"/>
        <end position="320"/>
    </location>
</feature>
<evidence type="ECO:0000313" key="3">
    <source>
        <dbReference type="EMBL" id="MTE15119.1"/>
    </source>
</evidence>
<keyword evidence="2" id="KW-1133">Transmembrane helix</keyword>
<keyword evidence="4" id="KW-1185">Reference proteome</keyword>
<evidence type="ECO:0000313" key="4">
    <source>
        <dbReference type="Proteomes" id="UP000432464"/>
    </source>
</evidence>